<evidence type="ECO:0000313" key="2">
    <source>
        <dbReference type="Proteomes" id="UP000308600"/>
    </source>
</evidence>
<reference evidence="1 2" key="1">
    <citation type="journal article" date="2019" name="Nat. Ecol. Evol.">
        <title>Megaphylogeny resolves global patterns of mushroom evolution.</title>
        <authorList>
            <person name="Varga T."/>
            <person name="Krizsan K."/>
            <person name="Foldi C."/>
            <person name="Dima B."/>
            <person name="Sanchez-Garcia M."/>
            <person name="Sanchez-Ramirez S."/>
            <person name="Szollosi G.J."/>
            <person name="Szarkandi J.G."/>
            <person name="Papp V."/>
            <person name="Albert L."/>
            <person name="Andreopoulos W."/>
            <person name="Angelini C."/>
            <person name="Antonin V."/>
            <person name="Barry K.W."/>
            <person name="Bougher N.L."/>
            <person name="Buchanan P."/>
            <person name="Buyck B."/>
            <person name="Bense V."/>
            <person name="Catcheside P."/>
            <person name="Chovatia M."/>
            <person name="Cooper J."/>
            <person name="Damon W."/>
            <person name="Desjardin D."/>
            <person name="Finy P."/>
            <person name="Geml J."/>
            <person name="Haridas S."/>
            <person name="Hughes K."/>
            <person name="Justo A."/>
            <person name="Karasinski D."/>
            <person name="Kautmanova I."/>
            <person name="Kiss B."/>
            <person name="Kocsube S."/>
            <person name="Kotiranta H."/>
            <person name="LaButti K.M."/>
            <person name="Lechner B.E."/>
            <person name="Liimatainen K."/>
            <person name="Lipzen A."/>
            <person name="Lukacs Z."/>
            <person name="Mihaltcheva S."/>
            <person name="Morgado L.N."/>
            <person name="Niskanen T."/>
            <person name="Noordeloos M.E."/>
            <person name="Ohm R.A."/>
            <person name="Ortiz-Santana B."/>
            <person name="Ovrebo C."/>
            <person name="Racz N."/>
            <person name="Riley R."/>
            <person name="Savchenko A."/>
            <person name="Shiryaev A."/>
            <person name="Soop K."/>
            <person name="Spirin V."/>
            <person name="Szebenyi C."/>
            <person name="Tomsovsky M."/>
            <person name="Tulloss R.E."/>
            <person name="Uehling J."/>
            <person name="Grigoriev I.V."/>
            <person name="Vagvolgyi C."/>
            <person name="Papp T."/>
            <person name="Martin F.M."/>
            <person name="Miettinen O."/>
            <person name="Hibbett D.S."/>
            <person name="Nagy L.G."/>
        </authorList>
    </citation>
    <scope>NUCLEOTIDE SEQUENCE [LARGE SCALE GENOMIC DNA]</scope>
    <source>
        <strain evidence="1 2">NL-1719</strain>
    </source>
</reference>
<keyword evidence="2" id="KW-1185">Reference proteome</keyword>
<proteinExistence type="predicted"/>
<accession>A0ACD3A249</accession>
<name>A0ACD3A249_9AGAR</name>
<evidence type="ECO:0000313" key="1">
    <source>
        <dbReference type="EMBL" id="TFK59760.1"/>
    </source>
</evidence>
<protein>
    <submittedName>
        <fullName evidence="1">Uncharacterized protein</fullName>
    </submittedName>
</protein>
<organism evidence="1 2">
    <name type="scientific">Pluteus cervinus</name>
    <dbReference type="NCBI Taxonomy" id="181527"/>
    <lineage>
        <taxon>Eukaryota</taxon>
        <taxon>Fungi</taxon>
        <taxon>Dikarya</taxon>
        <taxon>Basidiomycota</taxon>
        <taxon>Agaricomycotina</taxon>
        <taxon>Agaricomycetes</taxon>
        <taxon>Agaricomycetidae</taxon>
        <taxon>Agaricales</taxon>
        <taxon>Pluteineae</taxon>
        <taxon>Pluteaceae</taxon>
        <taxon>Pluteus</taxon>
    </lineage>
</organism>
<dbReference type="EMBL" id="ML208900">
    <property type="protein sequence ID" value="TFK59760.1"/>
    <property type="molecule type" value="Genomic_DNA"/>
</dbReference>
<dbReference type="Proteomes" id="UP000308600">
    <property type="component" value="Unassembled WGS sequence"/>
</dbReference>
<gene>
    <name evidence="1" type="ORF">BDN72DRAFT_780313</name>
</gene>
<sequence length="249" mass="27850">MVDVWKSHPSIWHIFHSFFLSKPTPFEPLPVTIAALVFSLKNQVEHILVTQPPWAIPAALQDNINTYALAVLLSPKLSAYKGSSPNQIVVGIIKRFKLHIPDNFERDERAMNTLDAEVGEALTQKRSHIKKMVKVGITKGSPIYDLALTVVEGSRCKVTIGLCSRLALFRKVYNEEPQYHGSNYWDGVDARLGVIRKTAGGDQQKITRAFTYILEADQEKYGTSTATFAIDGADWQQSVDEEIEHVSSP</sequence>